<evidence type="ECO:0000256" key="1">
    <source>
        <dbReference type="SAM" id="MobiDB-lite"/>
    </source>
</evidence>
<evidence type="ECO:0000313" key="3">
    <source>
        <dbReference type="EMBL" id="MFC6663699.1"/>
    </source>
</evidence>
<dbReference type="RefSeq" id="WP_380059328.1">
    <property type="nucleotide sequence ID" value="NZ_JBHSWB010000004.1"/>
</dbReference>
<accession>A0ABW1ZRV4</accession>
<comment type="caution">
    <text evidence="3">The sequence shown here is derived from an EMBL/GenBank/DDBJ whole genome shotgun (WGS) entry which is preliminary data.</text>
</comment>
<dbReference type="Pfam" id="PF20066">
    <property type="entry name" value="Glyoxalase_8"/>
    <property type="match status" value="1"/>
</dbReference>
<dbReference type="InterPro" id="IPR045517">
    <property type="entry name" value="Glyoxalase_8"/>
</dbReference>
<keyword evidence="4" id="KW-1185">Reference proteome</keyword>
<dbReference type="EMBL" id="JBHSWB010000004">
    <property type="protein sequence ID" value="MFC6663699.1"/>
    <property type="molecule type" value="Genomic_DNA"/>
</dbReference>
<evidence type="ECO:0000313" key="4">
    <source>
        <dbReference type="Proteomes" id="UP001596317"/>
    </source>
</evidence>
<feature type="compositionally biased region" description="Low complexity" evidence="1">
    <location>
        <begin position="101"/>
        <end position="115"/>
    </location>
</feature>
<proteinExistence type="predicted"/>
<evidence type="ECO:0000259" key="2">
    <source>
        <dbReference type="Pfam" id="PF20066"/>
    </source>
</evidence>
<sequence length="141" mass="14883">MIHPAKTVAHTLRAYLAAQGLNPLGQQRALSVIAALHGTDWNTLSAQPHRPRLTPPADAEALRRALQRYGVDVTLRWAQAALPVLEAPVAETEATTPVKRPNAAGSAAPFAPAGPRWTGTRCTGRCPETTPTRSPSTDGPG</sequence>
<feature type="region of interest" description="Disordered" evidence="1">
    <location>
        <begin position="91"/>
        <end position="141"/>
    </location>
</feature>
<feature type="domain" description="Glyoxalase-related protein" evidence="2">
    <location>
        <begin position="3"/>
        <end position="49"/>
    </location>
</feature>
<gene>
    <name evidence="3" type="ORF">ACFP90_27185</name>
</gene>
<name>A0ABW1ZRV4_9DEIO</name>
<dbReference type="Proteomes" id="UP001596317">
    <property type="component" value="Unassembled WGS sequence"/>
</dbReference>
<organism evidence="3 4">
    <name type="scientific">Deinococcus multiflagellatus</name>
    <dbReference type="NCBI Taxonomy" id="1656887"/>
    <lineage>
        <taxon>Bacteria</taxon>
        <taxon>Thermotogati</taxon>
        <taxon>Deinococcota</taxon>
        <taxon>Deinococci</taxon>
        <taxon>Deinococcales</taxon>
        <taxon>Deinococcaceae</taxon>
        <taxon>Deinococcus</taxon>
    </lineage>
</organism>
<protein>
    <submittedName>
        <fullName evidence="3">Glyoxalase superfamily protein</fullName>
    </submittedName>
</protein>
<feature type="compositionally biased region" description="Polar residues" evidence="1">
    <location>
        <begin position="129"/>
        <end position="141"/>
    </location>
</feature>
<reference evidence="4" key="1">
    <citation type="journal article" date="2019" name="Int. J. Syst. Evol. Microbiol.">
        <title>The Global Catalogue of Microorganisms (GCM) 10K type strain sequencing project: providing services to taxonomists for standard genome sequencing and annotation.</title>
        <authorList>
            <consortium name="The Broad Institute Genomics Platform"/>
            <consortium name="The Broad Institute Genome Sequencing Center for Infectious Disease"/>
            <person name="Wu L."/>
            <person name="Ma J."/>
        </authorList>
    </citation>
    <scope>NUCLEOTIDE SEQUENCE [LARGE SCALE GENOMIC DNA]</scope>
    <source>
        <strain evidence="4">CCUG 63830</strain>
    </source>
</reference>